<evidence type="ECO:0000259" key="6">
    <source>
        <dbReference type="Pfam" id="PF08281"/>
    </source>
</evidence>
<reference evidence="7 8" key="1">
    <citation type="submission" date="2024-07" db="EMBL/GenBank/DDBJ databases">
        <authorList>
            <person name="Ren Q."/>
        </authorList>
    </citation>
    <scope>NUCLEOTIDE SEQUENCE [LARGE SCALE GENOMIC DNA]</scope>
    <source>
        <strain evidence="7 8">REN37</strain>
    </source>
</reference>
<comment type="caution">
    <text evidence="7">The sequence shown here is derived from an EMBL/GenBank/DDBJ whole genome shotgun (WGS) entry which is preliminary data.</text>
</comment>
<evidence type="ECO:0000256" key="2">
    <source>
        <dbReference type="ARBA" id="ARBA00023015"/>
    </source>
</evidence>
<proteinExistence type="inferred from homology"/>
<dbReference type="NCBIfam" id="TIGR02937">
    <property type="entry name" value="sigma70-ECF"/>
    <property type="match status" value="1"/>
</dbReference>
<feature type="domain" description="RNA polymerase sigma-70 region 2" evidence="5">
    <location>
        <begin position="11"/>
        <end position="79"/>
    </location>
</feature>
<dbReference type="Gene3D" id="1.10.10.10">
    <property type="entry name" value="Winged helix-like DNA-binding domain superfamily/Winged helix DNA-binding domain"/>
    <property type="match status" value="1"/>
</dbReference>
<dbReference type="InterPro" id="IPR014284">
    <property type="entry name" value="RNA_pol_sigma-70_dom"/>
</dbReference>
<keyword evidence="4" id="KW-0804">Transcription</keyword>
<dbReference type="Gene3D" id="1.10.1740.10">
    <property type="match status" value="1"/>
</dbReference>
<gene>
    <name evidence="7" type="ORF">AB5I84_00880</name>
</gene>
<evidence type="ECO:0000313" key="7">
    <source>
        <dbReference type="EMBL" id="MEY1660698.1"/>
    </source>
</evidence>
<dbReference type="InterPro" id="IPR039425">
    <property type="entry name" value="RNA_pol_sigma-70-like"/>
</dbReference>
<dbReference type="Pfam" id="PF04542">
    <property type="entry name" value="Sigma70_r2"/>
    <property type="match status" value="1"/>
</dbReference>
<dbReference type="InterPro" id="IPR013249">
    <property type="entry name" value="RNA_pol_sigma70_r4_t2"/>
</dbReference>
<keyword evidence="3" id="KW-0731">Sigma factor</keyword>
<dbReference type="RefSeq" id="WP_369453943.1">
    <property type="nucleotide sequence ID" value="NZ_JBGCUO010000001.1"/>
</dbReference>
<dbReference type="InterPro" id="IPR013325">
    <property type="entry name" value="RNA_pol_sigma_r2"/>
</dbReference>
<keyword evidence="8" id="KW-1185">Reference proteome</keyword>
<dbReference type="SUPFAM" id="SSF88659">
    <property type="entry name" value="Sigma3 and sigma4 domains of RNA polymerase sigma factors"/>
    <property type="match status" value="1"/>
</dbReference>
<evidence type="ECO:0000256" key="3">
    <source>
        <dbReference type="ARBA" id="ARBA00023082"/>
    </source>
</evidence>
<sequence length="168" mass="18996">MTVAAPCLHRLYQDHSPWLLGWLHRRVNDGADAADLLHDTYLRLITSGRLPDSDCPEQSRAFLMQIAKGLVIDLHRRRRLERAYLESLAQLPAACVPSEEQRALVLDTLTRVDAALDRLRPRTRSVFLLSRFEHLTYAQISARLDVSVATVRQDMLRATTACLLALAA</sequence>
<dbReference type="PANTHER" id="PTHR43133:SF63">
    <property type="entry name" value="RNA POLYMERASE SIGMA FACTOR FECI-RELATED"/>
    <property type="match status" value="1"/>
</dbReference>
<dbReference type="CDD" id="cd06171">
    <property type="entry name" value="Sigma70_r4"/>
    <property type="match status" value="1"/>
</dbReference>
<keyword evidence="2" id="KW-0805">Transcription regulation</keyword>
<dbReference type="SUPFAM" id="SSF88946">
    <property type="entry name" value="Sigma2 domain of RNA polymerase sigma factors"/>
    <property type="match status" value="1"/>
</dbReference>
<dbReference type="InterPro" id="IPR007627">
    <property type="entry name" value="RNA_pol_sigma70_r2"/>
</dbReference>
<dbReference type="Pfam" id="PF08281">
    <property type="entry name" value="Sigma70_r4_2"/>
    <property type="match status" value="1"/>
</dbReference>
<evidence type="ECO:0000313" key="8">
    <source>
        <dbReference type="Proteomes" id="UP001562065"/>
    </source>
</evidence>
<dbReference type="EMBL" id="JBGCUO010000001">
    <property type="protein sequence ID" value="MEY1660698.1"/>
    <property type="molecule type" value="Genomic_DNA"/>
</dbReference>
<name>A0ABV4ACW9_9GAMM</name>
<feature type="domain" description="RNA polymerase sigma factor 70 region 4 type 2" evidence="6">
    <location>
        <begin position="111"/>
        <end position="159"/>
    </location>
</feature>
<organism evidence="7 8">
    <name type="scientific">Isoalcanivorax beigongshangi</name>
    <dbReference type="NCBI Taxonomy" id="3238810"/>
    <lineage>
        <taxon>Bacteria</taxon>
        <taxon>Pseudomonadati</taxon>
        <taxon>Pseudomonadota</taxon>
        <taxon>Gammaproteobacteria</taxon>
        <taxon>Oceanospirillales</taxon>
        <taxon>Alcanivoracaceae</taxon>
        <taxon>Isoalcanivorax</taxon>
    </lineage>
</organism>
<evidence type="ECO:0000256" key="1">
    <source>
        <dbReference type="ARBA" id="ARBA00010641"/>
    </source>
</evidence>
<accession>A0ABV4ACW9</accession>
<dbReference type="Proteomes" id="UP001562065">
    <property type="component" value="Unassembled WGS sequence"/>
</dbReference>
<evidence type="ECO:0000256" key="4">
    <source>
        <dbReference type="ARBA" id="ARBA00023163"/>
    </source>
</evidence>
<dbReference type="PANTHER" id="PTHR43133">
    <property type="entry name" value="RNA POLYMERASE ECF-TYPE SIGMA FACTO"/>
    <property type="match status" value="1"/>
</dbReference>
<comment type="similarity">
    <text evidence="1">Belongs to the sigma-70 factor family. ECF subfamily.</text>
</comment>
<evidence type="ECO:0000259" key="5">
    <source>
        <dbReference type="Pfam" id="PF04542"/>
    </source>
</evidence>
<dbReference type="InterPro" id="IPR036388">
    <property type="entry name" value="WH-like_DNA-bd_sf"/>
</dbReference>
<protein>
    <submittedName>
        <fullName evidence="7">Sigma-70 family RNA polymerase sigma factor</fullName>
    </submittedName>
</protein>
<dbReference type="InterPro" id="IPR013324">
    <property type="entry name" value="RNA_pol_sigma_r3/r4-like"/>
</dbReference>